<evidence type="ECO:0000256" key="1">
    <source>
        <dbReference type="ARBA" id="ARBA00001815"/>
    </source>
</evidence>
<keyword evidence="7" id="KW-0285">Flavoprotein</keyword>
<organism evidence="17 18">
    <name type="scientific">Haloactinopolyspora alba</name>
    <dbReference type="NCBI Taxonomy" id="648780"/>
    <lineage>
        <taxon>Bacteria</taxon>
        <taxon>Bacillati</taxon>
        <taxon>Actinomycetota</taxon>
        <taxon>Actinomycetes</taxon>
        <taxon>Jiangellales</taxon>
        <taxon>Jiangellaceae</taxon>
        <taxon>Haloactinopolyspora</taxon>
    </lineage>
</organism>
<sequence length="470" mass="50934">MDDPEYDYDLLVIGSGPGGQKAAIAAAKLGHRVAVVDRRDMIGGVCVNTGTIPSKTLREAVIYLTGLSMKELYGQSYRVKHDITVQDLLARTQHVVGREVEVVRSQLFRNHVDLVVGTARFTGPHTVVVEGSGERRQLSAANIVIGTGTRPARPPHVEFDDGRVVDSDGILSLERIPDSMVVVGAGVVGIEYASMFAALGTRVTVVERRERMLEFCDPEVVESLKFHLRDLSVAFRFGEEVEKVEIGRQSTVTTLASGKRIPAETVMYSAGRQGMTDELDLEAAGLTADARGRISVDGQYRTSVPHIFAVGDVIGFPALAATSMDQGRLAAQHAFGEPANELHDIQPIGIYTIPEISYCGRTEVELTEAAVPYEAGIARYRELARGQIVGDSYGMLKLLVSPSTRHILGVHVFGTNAADLLHIGQAVMGCGGTVDYLVDTVLNYPTLSEAYKVAALDVTNKLRELERFDL</sequence>
<evidence type="ECO:0000256" key="12">
    <source>
        <dbReference type="ARBA" id="ARBA00031183"/>
    </source>
</evidence>
<evidence type="ECO:0000259" key="16">
    <source>
        <dbReference type="Pfam" id="PF07992"/>
    </source>
</evidence>
<dbReference type="GO" id="GO:0006103">
    <property type="term" value="P:2-oxoglutarate metabolic process"/>
    <property type="evidence" value="ECO:0007669"/>
    <property type="project" value="TreeGrafter"/>
</dbReference>
<dbReference type="FunFam" id="3.50.50.60:FF:000008">
    <property type="entry name" value="Soluble pyridine nucleotide transhydrogenase"/>
    <property type="match status" value="1"/>
</dbReference>
<comment type="catalytic activity">
    <reaction evidence="1">
        <text>NAD(+) + NADPH = NADH + NADP(+)</text>
        <dbReference type="Rhea" id="RHEA:11692"/>
        <dbReference type="ChEBI" id="CHEBI:57540"/>
        <dbReference type="ChEBI" id="CHEBI:57783"/>
        <dbReference type="ChEBI" id="CHEBI:57945"/>
        <dbReference type="ChEBI" id="CHEBI:58349"/>
        <dbReference type="EC" id="1.6.1.1"/>
    </reaction>
</comment>
<evidence type="ECO:0000259" key="15">
    <source>
        <dbReference type="Pfam" id="PF02852"/>
    </source>
</evidence>
<gene>
    <name evidence="17" type="ORF">CLV30_11578</name>
</gene>
<dbReference type="InterPro" id="IPR023753">
    <property type="entry name" value="FAD/NAD-binding_dom"/>
</dbReference>
<feature type="binding site" evidence="14">
    <location>
        <begin position="184"/>
        <end position="191"/>
    </location>
    <ligand>
        <name>NAD(+)</name>
        <dbReference type="ChEBI" id="CHEBI:57540"/>
    </ligand>
</feature>
<comment type="caution">
    <text evidence="17">The sequence shown here is derived from an EMBL/GenBank/DDBJ whole genome shotgun (WGS) entry which is preliminary data.</text>
</comment>
<protein>
    <recommendedName>
        <fullName evidence="13">Probable soluble pyridine nucleotide transhydrogenase</fullName>
        <ecNumber evidence="5">1.6.1.1</ecNumber>
    </recommendedName>
    <alternativeName>
        <fullName evidence="12">NAD(P)(+) transhydrogenase [B-specific]</fullName>
    </alternativeName>
</protein>
<dbReference type="InterPro" id="IPR036188">
    <property type="entry name" value="FAD/NAD-bd_sf"/>
</dbReference>
<accession>A0A2P8DVA2</accession>
<feature type="binding site" evidence="14">
    <location>
        <position position="271"/>
    </location>
    <ligand>
        <name>NAD(+)</name>
        <dbReference type="ChEBI" id="CHEBI:57540"/>
    </ligand>
</feature>
<reference evidence="17 18" key="1">
    <citation type="submission" date="2018-03" db="EMBL/GenBank/DDBJ databases">
        <title>Genomic Encyclopedia of Archaeal and Bacterial Type Strains, Phase II (KMG-II): from individual species to whole genera.</title>
        <authorList>
            <person name="Goeker M."/>
        </authorList>
    </citation>
    <scope>NUCLEOTIDE SEQUENCE [LARGE SCALE GENOMIC DNA]</scope>
    <source>
        <strain evidence="17 18">DSM 45211</strain>
    </source>
</reference>
<dbReference type="InterPro" id="IPR004099">
    <property type="entry name" value="Pyr_nucl-diS_OxRdtase_dimer"/>
</dbReference>
<name>A0A2P8DVA2_9ACTN</name>
<dbReference type="GO" id="GO:0050660">
    <property type="term" value="F:flavin adenine dinucleotide binding"/>
    <property type="evidence" value="ECO:0007669"/>
    <property type="project" value="TreeGrafter"/>
</dbReference>
<dbReference type="Gene3D" id="3.50.50.60">
    <property type="entry name" value="FAD/NAD(P)-binding domain"/>
    <property type="match status" value="2"/>
</dbReference>
<dbReference type="InterPro" id="IPR016156">
    <property type="entry name" value="FAD/NAD-linked_Rdtase_dimer_sf"/>
</dbReference>
<feature type="binding site" evidence="14">
    <location>
        <position position="312"/>
    </location>
    <ligand>
        <name>FAD</name>
        <dbReference type="ChEBI" id="CHEBI:57692"/>
    </ligand>
</feature>
<evidence type="ECO:0000256" key="10">
    <source>
        <dbReference type="ARBA" id="ARBA00023002"/>
    </source>
</evidence>
<feature type="domain" description="Pyridine nucleotide-disulphide oxidoreductase dimerisation" evidence="15">
    <location>
        <begin position="347"/>
        <end position="454"/>
    </location>
</feature>
<keyword evidence="18" id="KW-1185">Reference proteome</keyword>
<dbReference type="PANTHER" id="PTHR22912:SF93">
    <property type="entry name" value="SOLUBLE PYRIDINE NUCLEOTIDE TRANSHYDROGENASE"/>
    <property type="match status" value="1"/>
</dbReference>
<evidence type="ECO:0000256" key="6">
    <source>
        <dbReference type="ARBA" id="ARBA00022490"/>
    </source>
</evidence>
<dbReference type="PRINTS" id="PR00411">
    <property type="entry name" value="PNDRDTASEI"/>
</dbReference>
<feature type="binding site" evidence="14">
    <location>
        <position position="207"/>
    </location>
    <ligand>
        <name>NAD(+)</name>
        <dbReference type="ChEBI" id="CHEBI:57540"/>
    </ligand>
</feature>
<evidence type="ECO:0000256" key="2">
    <source>
        <dbReference type="ARBA" id="ARBA00002842"/>
    </source>
</evidence>
<comment type="function">
    <text evidence="2">Conversion of NADPH, generated by peripheral catabolic pathways, to NADH, which can enter the respiratory chain for energy generation.</text>
</comment>
<evidence type="ECO:0000256" key="14">
    <source>
        <dbReference type="PIRSR" id="PIRSR000350-3"/>
    </source>
</evidence>
<evidence type="ECO:0000256" key="9">
    <source>
        <dbReference type="ARBA" id="ARBA00022857"/>
    </source>
</evidence>
<dbReference type="GO" id="GO:0004148">
    <property type="term" value="F:dihydrolipoyl dehydrogenase (NADH) activity"/>
    <property type="evidence" value="ECO:0007669"/>
    <property type="project" value="TreeGrafter"/>
</dbReference>
<keyword evidence="9" id="KW-0521">NADP</keyword>
<evidence type="ECO:0000256" key="11">
    <source>
        <dbReference type="ARBA" id="ARBA00023027"/>
    </source>
</evidence>
<dbReference type="GO" id="GO:0005829">
    <property type="term" value="C:cytosol"/>
    <property type="evidence" value="ECO:0007669"/>
    <property type="project" value="TreeGrafter"/>
</dbReference>
<dbReference type="InterPro" id="IPR050151">
    <property type="entry name" value="Class-I_Pyr_Nuc-Dis_Oxidored"/>
</dbReference>
<evidence type="ECO:0000256" key="3">
    <source>
        <dbReference type="ARBA" id="ARBA00004496"/>
    </source>
</evidence>
<comment type="cofactor">
    <cofactor evidence="14">
        <name>FAD</name>
        <dbReference type="ChEBI" id="CHEBI:57692"/>
    </cofactor>
    <text evidence="14">Binds 1 FAD per subunit.</text>
</comment>
<dbReference type="RefSeq" id="WP_205740608.1">
    <property type="nucleotide sequence ID" value="NZ_ML142900.1"/>
</dbReference>
<dbReference type="NCBIfam" id="NF003585">
    <property type="entry name" value="PRK05249.1"/>
    <property type="match status" value="1"/>
</dbReference>
<dbReference type="PANTHER" id="PTHR22912">
    <property type="entry name" value="DISULFIDE OXIDOREDUCTASE"/>
    <property type="match status" value="1"/>
</dbReference>
<dbReference type="InterPro" id="IPR001100">
    <property type="entry name" value="Pyr_nuc-diS_OxRdtase"/>
</dbReference>
<dbReference type="FunFam" id="3.30.390.30:FF:000001">
    <property type="entry name" value="Dihydrolipoyl dehydrogenase"/>
    <property type="match status" value="1"/>
</dbReference>
<dbReference type="PRINTS" id="PR00368">
    <property type="entry name" value="FADPNR"/>
</dbReference>
<dbReference type="Pfam" id="PF02852">
    <property type="entry name" value="Pyr_redox_dim"/>
    <property type="match status" value="1"/>
</dbReference>
<evidence type="ECO:0000256" key="4">
    <source>
        <dbReference type="ARBA" id="ARBA00007532"/>
    </source>
</evidence>
<dbReference type="PIRSF" id="PIRSF000350">
    <property type="entry name" value="Mercury_reductase_MerA"/>
    <property type="match status" value="1"/>
</dbReference>
<feature type="binding site" evidence="14">
    <location>
        <position position="55"/>
    </location>
    <ligand>
        <name>FAD</name>
        <dbReference type="ChEBI" id="CHEBI:57692"/>
    </ligand>
</feature>
<comment type="similarity">
    <text evidence="4">Belongs to the class-I pyridine nucleotide-disulfide oxidoreductase family.</text>
</comment>
<dbReference type="Gene3D" id="3.30.390.30">
    <property type="match status" value="1"/>
</dbReference>
<evidence type="ECO:0000256" key="7">
    <source>
        <dbReference type="ARBA" id="ARBA00022630"/>
    </source>
</evidence>
<evidence type="ECO:0000256" key="5">
    <source>
        <dbReference type="ARBA" id="ARBA00012772"/>
    </source>
</evidence>
<dbReference type="GO" id="GO:0003957">
    <property type="term" value="F:NAD(P)+ transhydrogenase (Si-specific) activity"/>
    <property type="evidence" value="ECO:0007669"/>
    <property type="project" value="UniProtKB-EC"/>
</dbReference>
<keyword evidence="6" id="KW-0963">Cytoplasm</keyword>
<proteinExistence type="inferred from homology"/>
<feature type="domain" description="FAD/NAD(P)-binding" evidence="16">
    <location>
        <begin position="8"/>
        <end position="327"/>
    </location>
</feature>
<dbReference type="SUPFAM" id="SSF51905">
    <property type="entry name" value="FAD/NAD(P)-binding domain"/>
    <property type="match status" value="1"/>
</dbReference>
<dbReference type="Pfam" id="PF07992">
    <property type="entry name" value="Pyr_redox_2"/>
    <property type="match status" value="1"/>
</dbReference>
<evidence type="ECO:0000313" key="17">
    <source>
        <dbReference type="EMBL" id="PSL01142.1"/>
    </source>
</evidence>
<keyword evidence="8 14" id="KW-0274">FAD</keyword>
<evidence type="ECO:0000313" key="18">
    <source>
        <dbReference type="Proteomes" id="UP000243528"/>
    </source>
</evidence>
<evidence type="ECO:0000256" key="8">
    <source>
        <dbReference type="ARBA" id="ARBA00022827"/>
    </source>
</evidence>
<dbReference type="EC" id="1.6.1.1" evidence="5"/>
<dbReference type="EMBL" id="PYGE01000015">
    <property type="protein sequence ID" value="PSL01142.1"/>
    <property type="molecule type" value="Genomic_DNA"/>
</dbReference>
<keyword evidence="14" id="KW-0547">Nucleotide-binding</keyword>
<dbReference type="Proteomes" id="UP000243528">
    <property type="component" value="Unassembled WGS sequence"/>
</dbReference>
<dbReference type="SUPFAM" id="SSF55424">
    <property type="entry name" value="FAD/NAD-linked reductases, dimerisation (C-terminal) domain"/>
    <property type="match status" value="1"/>
</dbReference>
<evidence type="ECO:0000256" key="13">
    <source>
        <dbReference type="ARBA" id="ARBA00072004"/>
    </source>
</evidence>
<keyword evidence="11 14" id="KW-0520">NAD</keyword>
<dbReference type="AlphaFoldDB" id="A0A2P8DVA2"/>
<comment type="subcellular location">
    <subcellularLocation>
        <location evidence="3">Cytoplasm</location>
    </subcellularLocation>
</comment>
<keyword evidence="10" id="KW-0560">Oxidoreductase</keyword>